<protein>
    <submittedName>
        <fullName evidence="1">Uncharacterized protein</fullName>
    </submittedName>
</protein>
<name>A0A0C1NIB0_9CYAN</name>
<organism evidence="1">
    <name type="scientific">Tolypothrix bouteillei VB521301</name>
    <dbReference type="NCBI Taxonomy" id="1479485"/>
    <lineage>
        <taxon>Bacteria</taxon>
        <taxon>Bacillati</taxon>
        <taxon>Cyanobacteriota</taxon>
        <taxon>Cyanophyceae</taxon>
        <taxon>Nostocales</taxon>
        <taxon>Tolypothrichaceae</taxon>
        <taxon>Tolypothrix</taxon>
    </lineage>
</organism>
<reference evidence="1" key="1">
    <citation type="journal article" date="2015" name="Genome Announc.">
        <title>Draft Genome Sequence of Tolypothrix boutellei Strain VB521301.</title>
        <authorList>
            <person name="Chandrababunaidu M.M."/>
            <person name="Singh D."/>
            <person name="Sen D."/>
            <person name="Bhan S."/>
            <person name="Das S."/>
            <person name="Gupta A."/>
            <person name="Adhikary S.P."/>
            <person name="Tripathy S."/>
        </authorList>
    </citation>
    <scope>NUCLEOTIDE SEQUENCE</scope>
    <source>
        <strain evidence="1">VB521301</strain>
    </source>
</reference>
<comment type="caution">
    <text evidence="1">The sequence shown here is derived from an EMBL/GenBank/DDBJ whole genome shotgun (WGS) entry which is preliminary data.</text>
</comment>
<evidence type="ECO:0000313" key="1">
    <source>
        <dbReference type="EMBL" id="KIE12546.1"/>
    </source>
</evidence>
<gene>
    <name evidence="1" type="ORF">DA73_0209530</name>
</gene>
<sequence>MQLAQTIKTFISCPPLPELHYVPFRQSIDWLRWLEQNTYAIAKQDTASQPSQKADRSPDWSLHLQCSATTSPRHLAGAYCLERS</sequence>
<dbReference type="AlphaFoldDB" id="A0A0C1NIB0"/>
<proteinExistence type="predicted"/>
<accession>A0A0C1NIB0</accession>
<dbReference type="EMBL" id="JHEG02000036">
    <property type="protein sequence ID" value="KIE12546.1"/>
    <property type="molecule type" value="Genomic_DNA"/>
</dbReference>